<protein>
    <submittedName>
        <fullName evidence="2">Uncharacterized protein</fullName>
    </submittedName>
</protein>
<dbReference type="AlphaFoldDB" id="A0A8J7FT40"/>
<evidence type="ECO:0000256" key="1">
    <source>
        <dbReference type="SAM" id="Phobius"/>
    </source>
</evidence>
<keyword evidence="3" id="KW-1185">Reference proteome</keyword>
<sequence>MKQLKKIIYIFGLITILITLKSCGGSYESENREELSSAFEDLFHFNPPNSIEEIKVKNSVYYDTVMYWMYFTYSFDVIKKIISKDQELKIAFKNSSEFNQISEFIKKNTHNPKWLKLPNENTNQIYYKKDFKEHSVLSVYYIWSDSKSRKTYLYIHEY</sequence>
<evidence type="ECO:0000313" key="2">
    <source>
        <dbReference type="EMBL" id="MBF0598438.1"/>
    </source>
</evidence>
<name>A0A8J7FT40_9FLAO</name>
<keyword evidence="1" id="KW-0472">Membrane</keyword>
<dbReference type="EMBL" id="JADGIK010000027">
    <property type="protein sequence ID" value="MBF0598438.1"/>
    <property type="molecule type" value="Genomic_DNA"/>
</dbReference>
<dbReference type="Proteomes" id="UP000608754">
    <property type="component" value="Unassembled WGS sequence"/>
</dbReference>
<proteinExistence type="predicted"/>
<reference evidence="2" key="1">
    <citation type="submission" date="2020-10" db="EMBL/GenBank/DDBJ databases">
        <authorList>
            <person name="Lu T."/>
            <person name="Wang Q."/>
            <person name="Han X."/>
        </authorList>
    </citation>
    <scope>NUCLEOTIDE SEQUENCE</scope>
    <source>
        <strain evidence="2">WQ 117</strain>
    </source>
</reference>
<evidence type="ECO:0000313" key="3">
    <source>
        <dbReference type="Proteomes" id="UP000608754"/>
    </source>
</evidence>
<comment type="caution">
    <text evidence="2">The sequence shown here is derived from an EMBL/GenBank/DDBJ whole genome shotgun (WGS) entry which is preliminary data.</text>
</comment>
<feature type="transmembrane region" description="Helical" evidence="1">
    <location>
        <begin position="7"/>
        <end position="27"/>
    </location>
</feature>
<accession>A0A8J7FT40</accession>
<dbReference type="RefSeq" id="WP_194184021.1">
    <property type="nucleotide sequence ID" value="NZ_JADGIK010000027.1"/>
</dbReference>
<keyword evidence="1" id="KW-1133">Transmembrane helix</keyword>
<keyword evidence="1" id="KW-0812">Transmembrane</keyword>
<gene>
    <name evidence="2" type="ORF">IM532_13490</name>
</gene>
<organism evidence="2 3">
    <name type="scientific">Faecalibacter rhinopitheci</name>
    <dbReference type="NCBI Taxonomy" id="2779678"/>
    <lineage>
        <taxon>Bacteria</taxon>
        <taxon>Pseudomonadati</taxon>
        <taxon>Bacteroidota</taxon>
        <taxon>Flavobacteriia</taxon>
        <taxon>Flavobacteriales</taxon>
        <taxon>Weeksellaceae</taxon>
        <taxon>Faecalibacter</taxon>
    </lineage>
</organism>